<evidence type="ECO:0000313" key="10">
    <source>
        <dbReference type="Proteomes" id="UP000053259"/>
    </source>
</evidence>
<proteinExistence type="inferred from homology"/>
<comment type="subcellular location">
    <subcellularLocation>
        <location evidence="1">Membrane</location>
        <topology evidence="1">Multi-pass membrane protein</topology>
    </subcellularLocation>
</comment>
<dbReference type="Proteomes" id="UP000053259">
    <property type="component" value="Unassembled WGS sequence"/>
</dbReference>
<dbReference type="VEuPathDB" id="FungiDB:PV09_01859"/>
<feature type="transmembrane region" description="Helical" evidence="7">
    <location>
        <begin position="6"/>
        <end position="29"/>
    </location>
</feature>
<name>A0A0D2AMK6_9PEZI</name>
<dbReference type="InterPro" id="IPR052337">
    <property type="entry name" value="SAT4-like"/>
</dbReference>
<keyword evidence="3 7" id="KW-1133">Transmembrane helix</keyword>
<dbReference type="HOGENOM" id="CLU_028200_3_4_1"/>
<feature type="region of interest" description="Disordered" evidence="6">
    <location>
        <begin position="416"/>
        <end position="487"/>
    </location>
</feature>
<feature type="transmembrane region" description="Helical" evidence="7">
    <location>
        <begin position="84"/>
        <end position="107"/>
    </location>
</feature>
<keyword evidence="10" id="KW-1185">Reference proteome</keyword>
<sequence>MGDRSLELLGTGIAFVTLTLLTFGLRVYVRAILLRKWRIDDWLMTCSVTFFAIYIACQTGGIVYGTGKHLEDLQPERAQTALVFWWLCELFYIPAAVFLKLSVGVFLHDIAINRYHVWIVRFMMVCSGLFGSAYFLLALFQCKPISAWWIRKHSPYTRNYGWCFNNTTVVAMTFASSGLNSIADWTFGIIPIFMVKDLQMPTKQKRLVAGILGFANIACIATIVRMPFIMSLYKDSDFLYETIDIALWSNVEPGVGIAAACIATLRPLLQQIVGQRSSAWFSYQRGGAKEFGSGGKNASSSGQSYALRNSLPNLRPDRVGNYTEITAGTGRRPSNRDPLITGREMKALFESQDLKEDDAELELHLRTVAEEPARTPGVPGLGLSLCDTPRLERKGTLEIQKSVEVIFTEEIEAGYERTGSPAPANWPLNTQPTARAESRPMSWEDELPPLDTTILTSLGNGSRSTSRQSLRKEGAPGAVGDPFGAWR</sequence>
<protein>
    <recommendedName>
        <fullName evidence="8">Rhodopsin domain-containing protein</fullName>
    </recommendedName>
</protein>
<dbReference type="Pfam" id="PF20684">
    <property type="entry name" value="Fung_rhodopsin"/>
    <property type="match status" value="1"/>
</dbReference>
<feature type="domain" description="Rhodopsin" evidence="8">
    <location>
        <begin position="25"/>
        <end position="270"/>
    </location>
</feature>
<feature type="transmembrane region" description="Helical" evidence="7">
    <location>
        <begin position="169"/>
        <end position="195"/>
    </location>
</feature>
<organism evidence="9 10">
    <name type="scientific">Verruconis gallopava</name>
    <dbReference type="NCBI Taxonomy" id="253628"/>
    <lineage>
        <taxon>Eukaryota</taxon>
        <taxon>Fungi</taxon>
        <taxon>Dikarya</taxon>
        <taxon>Ascomycota</taxon>
        <taxon>Pezizomycotina</taxon>
        <taxon>Dothideomycetes</taxon>
        <taxon>Pleosporomycetidae</taxon>
        <taxon>Venturiales</taxon>
        <taxon>Sympoventuriaceae</taxon>
        <taxon>Verruconis</taxon>
    </lineage>
</organism>
<dbReference type="STRING" id="253628.A0A0D2AMK6"/>
<evidence type="ECO:0000256" key="4">
    <source>
        <dbReference type="ARBA" id="ARBA00023136"/>
    </source>
</evidence>
<dbReference type="OrthoDB" id="3923077at2759"/>
<evidence type="ECO:0000256" key="7">
    <source>
        <dbReference type="SAM" id="Phobius"/>
    </source>
</evidence>
<feature type="region of interest" description="Disordered" evidence="6">
    <location>
        <begin position="318"/>
        <end position="338"/>
    </location>
</feature>
<feature type="transmembrane region" description="Helical" evidence="7">
    <location>
        <begin position="207"/>
        <end position="233"/>
    </location>
</feature>
<dbReference type="InParanoid" id="A0A0D2AMK6"/>
<evidence type="ECO:0000313" key="9">
    <source>
        <dbReference type="EMBL" id="KIW07958.1"/>
    </source>
</evidence>
<dbReference type="AlphaFoldDB" id="A0A0D2AMK6"/>
<evidence type="ECO:0000259" key="8">
    <source>
        <dbReference type="Pfam" id="PF20684"/>
    </source>
</evidence>
<dbReference type="EMBL" id="KN847532">
    <property type="protein sequence ID" value="KIW07958.1"/>
    <property type="molecule type" value="Genomic_DNA"/>
</dbReference>
<dbReference type="GeneID" id="27309832"/>
<comment type="similarity">
    <text evidence="5">Belongs to the SAT4 family.</text>
</comment>
<accession>A0A0D2AMK6</accession>
<keyword evidence="4 7" id="KW-0472">Membrane</keyword>
<evidence type="ECO:0000256" key="1">
    <source>
        <dbReference type="ARBA" id="ARBA00004141"/>
    </source>
</evidence>
<gene>
    <name evidence="9" type="ORF">PV09_01859</name>
</gene>
<evidence type="ECO:0000256" key="3">
    <source>
        <dbReference type="ARBA" id="ARBA00022989"/>
    </source>
</evidence>
<evidence type="ECO:0000256" key="6">
    <source>
        <dbReference type="SAM" id="MobiDB-lite"/>
    </source>
</evidence>
<reference evidence="9 10" key="1">
    <citation type="submission" date="2015-01" db="EMBL/GenBank/DDBJ databases">
        <title>The Genome Sequence of Ochroconis gallopava CBS43764.</title>
        <authorList>
            <consortium name="The Broad Institute Genomics Platform"/>
            <person name="Cuomo C."/>
            <person name="de Hoog S."/>
            <person name="Gorbushina A."/>
            <person name="Stielow B."/>
            <person name="Teixiera M."/>
            <person name="Abouelleil A."/>
            <person name="Chapman S.B."/>
            <person name="Priest M."/>
            <person name="Young S.K."/>
            <person name="Wortman J."/>
            <person name="Nusbaum C."/>
            <person name="Birren B."/>
        </authorList>
    </citation>
    <scope>NUCLEOTIDE SEQUENCE [LARGE SCALE GENOMIC DNA]</scope>
    <source>
        <strain evidence="9 10">CBS 43764</strain>
    </source>
</reference>
<dbReference type="GO" id="GO:0016020">
    <property type="term" value="C:membrane"/>
    <property type="evidence" value="ECO:0007669"/>
    <property type="project" value="UniProtKB-SubCell"/>
</dbReference>
<feature type="transmembrane region" description="Helical" evidence="7">
    <location>
        <begin position="41"/>
        <end position="64"/>
    </location>
</feature>
<dbReference type="PANTHER" id="PTHR33048:SF96">
    <property type="entry name" value="INTEGRAL MEMBRANE PROTEIN"/>
    <property type="match status" value="1"/>
</dbReference>
<dbReference type="PANTHER" id="PTHR33048">
    <property type="entry name" value="PTH11-LIKE INTEGRAL MEMBRANE PROTEIN (AFU_ORTHOLOGUE AFUA_5G11245)"/>
    <property type="match status" value="1"/>
</dbReference>
<evidence type="ECO:0000256" key="2">
    <source>
        <dbReference type="ARBA" id="ARBA00022692"/>
    </source>
</evidence>
<evidence type="ECO:0000256" key="5">
    <source>
        <dbReference type="ARBA" id="ARBA00038359"/>
    </source>
</evidence>
<dbReference type="RefSeq" id="XP_016217827.1">
    <property type="nucleotide sequence ID" value="XM_016354815.1"/>
</dbReference>
<feature type="transmembrane region" description="Helical" evidence="7">
    <location>
        <begin position="119"/>
        <end position="140"/>
    </location>
</feature>
<keyword evidence="2 7" id="KW-0812">Transmembrane</keyword>
<dbReference type="InterPro" id="IPR049326">
    <property type="entry name" value="Rhodopsin_dom_fungi"/>
</dbReference>
<feature type="compositionally biased region" description="Polar residues" evidence="6">
    <location>
        <begin position="453"/>
        <end position="468"/>
    </location>
</feature>